<feature type="domain" description="GST N-terminal" evidence="1">
    <location>
        <begin position="1"/>
        <end position="78"/>
    </location>
</feature>
<accession>A0A940YGR9</accession>
<evidence type="ECO:0000313" key="4">
    <source>
        <dbReference type="Proteomes" id="UP000678374"/>
    </source>
</evidence>
<dbReference type="Proteomes" id="UP000678374">
    <property type="component" value="Unassembled WGS sequence"/>
</dbReference>
<evidence type="ECO:0000313" key="3">
    <source>
        <dbReference type="EMBL" id="MBQ0959109.1"/>
    </source>
</evidence>
<dbReference type="Gene3D" id="1.20.1050.10">
    <property type="match status" value="1"/>
</dbReference>
<dbReference type="GO" id="GO:0005737">
    <property type="term" value="C:cytoplasm"/>
    <property type="evidence" value="ECO:0007669"/>
    <property type="project" value="TreeGrafter"/>
</dbReference>
<comment type="caution">
    <text evidence="3">The sequence shown here is derived from an EMBL/GenBank/DDBJ whole genome shotgun (WGS) entry which is preliminary data.</text>
</comment>
<proteinExistence type="predicted"/>
<dbReference type="Gene3D" id="3.40.30.10">
    <property type="entry name" value="Glutaredoxin"/>
    <property type="match status" value="1"/>
</dbReference>
<gene>
    <name evidence="3" type="ORF">KAK06_09060</name>
</gene>
<name>A0A940YGR9_9BURK</name>
<reference evidence="3" key="1">
    <citation type="submission" date="2021-04" db="EMBL/GenBank/DDBJ databases">
        <title>The genome sequence of Ideonella sp. 4Y11.</title>
        <authorList>
            <person name="Liu Y."/>
        </authorList>
    </citation>
    <scope>NUCLEOTIDE SEQUENCE</scope>
    <source>
        <strain evidence="3">4Y11</strain>
    </source>
</reference>
<dbReference type="SUPFAM" id="SSF47616">
    <property type="entry name" value="GST C-terminal domain-like"/>
    <property type="match status" value="1"/>
</dbReference>
<evidence type="ECO:0000259" key="1">
    <source>
        <dbReference type="PROSITE" id="PS50404"/>
    </source>
</evidence>
<dbReference type="EMBL" id="JAGQDE010000006">
    <property type="protein sequence ID" value="MBQ0959109.1"/>
    <property type="molecule type" value="Genomic_DNA"/>
</dbReference>
<dbReference type="InterPro" id="IPR040079">
    <property type="entry name" value="Glutathione_S-Trfase"/>
</dbReference>
<dbReference type="SFLD" id="SFLDS00019">
    <property type="entry name" value="Glutathione_Transferase_(cytos"/>
    <property type="match status" value="1"/>
</dbReference>
<dbReference type="InterPro" id="IPR050983">
    <property type="entry name" value="GST_Omega/HSP26"/>
</dbReference>
<dbReference type="PROSITE" id="PS50404">
    <property type="entry name" value="GST_NTER"/>
    <property type="match status" value="1"/>
</dbReference>
<dbReference type="CDD" id="cd00570">
    <property type="entry name" value="GST_N_family"/>
    <property type="match status" value="1"/>
</dbReference>
<dbReference type="Pfam" id="PF13417">
    <property type="entry name" value="GST_N_3"/>
    <property type="match status" value="1"/>
</dbReference>
<dbReference type="PROSITE" id="PS50405">
    <property type="entry name" value="GST_CTER"/>
    <property type="match status" value="1"/>
</dbReference>
<keyword evidence="4" id="KW-1185">Reference proteome</keyword>
<sequence>MITLCGMALSNYYNKVKLVLLEKRIAFDEELVATGSREESVLSASPLAKIPYIRTEHGTLCESEAIVQYLEDSYPQIPLMPRDAWERAKVRELTTFIDLHLELVVRELYPQAFFGGTVSEAVQASVRKRLTRHIAGFQRLAKFSPFVAGDTFTSADCAAYVSLPLVAMATKAVLGEDLLAAGGIDWKAYTKALADRPSVQRVNADRKACQEAQLAAMRAR</sequence>
<organism evidence="3 4">
    <name type="scientific">Ideonella aquatica</name>
    <dbReference type="NCBI Taxonomy" id="2824119"/>
    <lineage>
        <taxon>Bacteria</taxon>
        <taxon>Pseudomonadati</taxon>
        <taxon>Pseudomonadota</taxon>
        <taxon>Betaproteobacteria</taxon>
        <taxon>Burkholderiales</taxon>
        <taxon>Sphaerotilaceae</taxon>
        <taxon>Ideonella</taxon>
    </lineage>
</organism>
<dbReference type="RefSeq" id="WP_210801625.1">
    <property type="nucleotide sequence ID" value="NZ_JAGQDE010000006.1"/>
</dbReference>
<dbReference type="PANTHER" id="PTHR43968">
    <property type="match status" value="1"/>
</dbReference>
<dbReference type="InterPro" id="IPR036249">
    <property type="entry name" value="Thioredoxin-like_sf"/>
</dbReference>
<dbReference type="PANTHER" id="PTHR43968:SF6">
    <property type="entry name" value="GLUTATHIONE S-TRANSFERASE OMEGA"/>
    <property type="match status" value="1"/>
</dbReference>
<dbReference type="InterPro" id="IPR036282">
    <property type="entry name" value="Glutathione-S-Trfase_C_sf"/>
</dbReference>
<feature type="domain" description="GST C-terminal" evidence="2">
    <location>
        <begin position="83"/>
        <end position="220"/>
    </location>
</feature>
<dbReference type="SFLD" id="SFLDG00358">
    <property type="entry name" value="Main_(cytGST)"/>
    <property type="match status" value="1"/>
</dbReference>
<dbReference type="SUPFAM" id="SSF52833">
    <property type="entry name" value="Thioredoxin-like"/>
    <property type="match status" value="1"/>
</dbReference>
<dbReference type="AlphaFoldDB" id="A0A940YGR9"/>
<evidence type="ECO:0000259" key="2">
    <source>
        <dbReference type="PROSITE" id="PS50405"/>
    </source>
</evidence>
<dbReference type="InterPro" id="IPR004045">
    <property type="entry name" value="Glutathione_S-Trfase_N"/>
</dbReference>
<protein>
    <submittedName>
        <fullName evidence="3">Glutathione S-transferase</fullName>
    </submittedName>
</protein>
<dbReference type="InterPro" id="IPR010987">
    <property type="entry name" value="Glutathione-S-Trfase_C-like"/>
</dbReference>